<feature type="active site" description="Acyl-thioester intermediate" evidence="3">
    <location>
        <position position="111"/>
    </location>
</feature>
<dbReference type="Gene3D" id="3.40.47.10">
    <property type="match status" value="2"/>
</dbReference>
<feature type="binding site" evidence="4">
    <location>
        <position position="275"/>
    </location>
    <ligand>
        <name>(3S)-3-hydroxy-3-methylglutaryl-CoA</name>
        <dbReference type="ChEBI" id="CHEBI:43074"/>
    </ligand>
</feature>
<dbReference type="EC" id="2.3.3.10" evidence="7"/>
<dbReference type="GO" id="GO:0004421">
    <property type="term" value="F:hydroxymethylglutaryl-CoA synthase activity"/>
    <property type="evidence" value="ECO:0007669"/>
    <property type="project" value="UniProtKB-EC"/>
</dbReference>
<feature type="domain" description="Hydroxymethylglutaryl-coenzyme A synthase C-terminal" evidence="6">
    <location>
        <begin position="251"/>
        <end position="353"/>
    </location>
</feature>
<dbReference type="InterPro" id="IPR011554">
    <property type="entry name" value="HMG_CoA_synthase_prok"/>
</dbReference>
<evidence type="ECO:0000259" key="5">
    <source>
        <dbReference type="Pfam" id="PF01154"/>
    </source>
</evidence>
<evidence type="ECO:0000256" key="2">
    <source>
        <dbReference type="ARBA" id="ARBA00022679"/>
    </source>
</evidence>
<evidence type="ECO:0000256" key="4">
    <source>
        <dbReference type="PIRSR" id="PIRSR611554-2"/>
    </source>
</evidence>
<dbReference type="InterPro" id="IPR013528">
    <property type="entry name" value="HMG_CoA_synth_N"/>
</dbReference>
<dbReference type="PANTHER" id="PTHR43323:SF2">
    <property type="entry name" value="HYDROXYMETHYLGLUTARYL-COA SYNTHASE"/>
    <property type="match status" value="1"/>
</dbReference>
<keyword evidence="7" id="KW-0012">Acyltransferase</keyword>
<sequence>MKIGIDQIGFYTPQYFVDMNDLAESRGVEPAKFTIGIGQSEMAVAPLTQDPVTLAANAALTFLDDEMRESIDLVLFGTETGIDQSKSAGIYVHDLLDIQPYARTVEMKQACYSATAALQLAKGHIALNPNSKVLVLASDIARYGLSTAGEVTQGAGAVAMLISANPRILSLENDSAYITKDIMDFWRPNYSPYAYVDGKYSNDQYIAFFNEVWEQYKGKANRSLDDFAALCFHLPYTKMGLKALRTILDETSEANQDRLQQLYEHSTTYGRKIGNIYTASLYLGLVSLLENSETLQAGDRVGLFSYGSGAVGEFFTGILEEGYEEALQKDTHRNIFAQREKVSVAQYEEMFTERLPEDGSEIMLSNENDPAPAYVSGMKDHMRLYTRK</sequence>
<accession>A0A9D1TL28</accession>
<keyword evidence="2 7" id="KW-0808">Transferase</keyword>
<evidence type="ECO:0000259" key="6">
    <source>
        <dbReference type="Pfam" id="PF08540"/>
    </source>
</evidence>
<evidence type="ECO:0000313" key="8">
    <source>
        <dbReference type="Proteomes" id="UP000823937"/>
    </source>
</evidence>
<dbReference type="GO" id="GO:0006084">
    <property type="term" value="P:acetyl-CoA metabolic process"/>
    <property type="evidence" value="ECO:0007669"/>
    <property type="project" value="InterPro"/>
</dbReference>
<dbReference type="Pfam" id="PF01154">
    <property type="entry name" value="HMG_CoA_synt_N"/>
    <property type="match status" value="1"/>
</dbReference>
<dbReference type="Pfam" id="PF08540">
    <property type="entry name" value="HMG_CoA_synt_C"/>
    <property type="match status" value="1"/>
</dbReference>
<evidence type="ECO:0000256" key="3">
    <source>
        <dbReference type="PIRSR" id="PIRSR611554-1"/>
    </source>
</evidence>
<dbReference type="NCBIfam" id="TIGR01835">
    <property type="entry name" value="HMG-CoA-S_prok"/>
    <property type="match status" value="1"/>
</dbReference>
<feature type="domain" description="Hydroxymethylglutaryl-coenzyme A synthase N-terminal" evidence="5">
    <location>
        <begin position="2"/>
        <end position="165"/>
    </location>
</feature>
<feature type="binding site" evidence="4">
    <location>
        <position position="143"/>
    </location>
    <ligand>
        <name>(3S)-3-hydroxy-3-methylglutaryl-CoA</name>
        <dbReference type="ChEBI" id="CHEBI:43074"/>
    </ligand>
</feature>
<dbReference type="CDD" id="cd00827">
    <property type="entry name" value="init_cond_enzymes"/>
    <property type="match status" value="1"/>
</dbReference>
<dbReference type="SUPFAM" id="SSF53901">
    <property type="entry name" value="Thiolase-like"/>
    <property type="match status" value="2"/>
</dbReference>
<reference evidence="7" key="2">
    <citation type="submission" date="2021-04" db="EMBL/GenBank/DDBJ databases">
        <authorList>
            <person name="Gilroy R."/>
        </authorList>
    </citation>
    <scope>NUCLEOTIDE SEQUENCE</scope>
    <source>
        <strain evidence="7">CHK169-2315</strain>
    </source>
</reference>
<evidence type="ECO:0000256" key="1">
    <source>
        <dbReference type="ARBA" id="ARBA00007061"/>
    </source>
</evidence>
<reference evidence="7" key="1">
    <citation type="journal article" date="2021" name="PeerJ">
        <title>Extensive microbial diversity within the chicken gut microbiome revealed by metagenomics and culture.</title>
        <authorList>
            <person name="Gilroy R."/>
            <person name="Ravi A."/>
            <person name="Getino M."/>
            <person name="Pursley I."/>
            <person name="Horton D.L."/>
            <person name="Alikhan N.F."/>
            <person name="Baker D."/>
            <person name="Gharbi K."/>
            <person name="Hall N."/>
            <person name="Watson M."/>
            <person name="Adriaenssens E.M."/>
            <person name="Foster-Nyarko E."/>
            <person name="Jarju S."/>
            <person name="Secka A."/>
            <person name="Antonio M."/>
            <person name="Oren A."/>
            <person name="Chaudhuri R.R."/>
            <person name="La Ragione R."/>
            <person name="Hildebrand F."/>
            <person name="Pallen M.J."/>
        </authorList>
    </citation>
    <scope>NUCLEOTIDE SEQUENCE</scope>
    <source>
        <strain evidence="7">CHK169-2315</strain>
    </source>
</reference>
<dbReference type="InterPro" id="IPR016039">
    <property type="entry name" value="Thiolase-like"/>
</dbReference>
<organism evidence="7 8">
    <name type="scientific">Candidatus Pseudogracilibacillus intestinigallinarum</name>
    <dbReference type="NCBI Taxonomy" id="2838742"/>
    <lineage>
        <taxon>Bacteria</taxon>
        <taxon>Bacillati</taxon>
        <taxon>Bacillota</taxon>
        <taxon>Bacilli</taxon>
        <taxon>Bacillales</taxon>
        <taxon>Bacillaceae</taxon>
        <taxon>Pseudogracilibacillus</taxon>
    </lineage>
</organism>
<dbReference type="AlphaFoldDB" id="A0A9D1TL28"/>
<feature type="active site" description="Proton donor/acceptor" evidence="3">
    <location>
        <position position="79"/>
    </location>
</feature>
<gene>
    <name evidence="7" type="ORF">H9895_09865</name>
</gene>
<feature type="binding site" evidence="4">
    <location>
        <position position="242"/>
    </location>
    <ligand>
        <name>(3S)-3-hydroxy-3-methylglutaryl-CoA</name>
        <dbReference type="ChEBI" id="CHEBI:43074"/>
    </ligand>
</feature>
<feature type="active site" description="Proton donor/acceptor" evidence="3">
    <location>
        <position position="233"/>
    </location>
</feature>
<dbReference type="Proteomes" id="UP000823937">
    <property type="component" value="Unassembled WGS sequence"/>
</dbReference>
<dbReference type="EMBL" id="DXHX01000136">
    <property type="protein sequence ID" value="HIV75373.1"/>
    <property type="molecule type" value="Genomic_DNA"/>
</dbReference>
<comment type="similarity">
    <text evidence="1">Belongs to the thiolase-like superfamily. HMG-CoA synthase family.</text>
</comment>
<evidence type="ECO:0000313" key="7">
    <source>
        <dbReference type="EMBL" id="HIV75373.1"/>
    </source>
</evidence>
<dbReference type="InterPro" id="IPR013746">
    <property type="entry name" value="HMG_CoA_synt_C_dom"/>
</dbReference>
<proteinExistence type="inferred from homology"/>
<name>A0A9D1TL28_9BACI</name>
<comment type="caution">
    <text evidence="7">The sequence shown here is derived from an EMBL/GenBank/DDBJ whole genome shotgun (WGS) entry which is preliminary data.</text>
</comment>
<protein>
    <submittedName>
        <fullName evidence="7">Hydroxymethylglutaryl-CoA synthase</fullName>
        <ecNumber evidence="7">2.3.3.10</ecNumber>
    </submittedName>
</protein>
<dbReference type="PANTHER" id="PTHR43323">
    <property type="entry name" value="3-HYDROXY-3-METHYLGLUTARYL COENZYME A SYNTHASE"/>
    <property type="match status" value="1"/>
</dbReference>